<evidence type="ECO:0008006" key="3">
    <source>
        <dbReference type="Google" id="ProtNLM"/>
    </source>
</evidence>
<accession>A0A0D2L3R2</accession>
<dbReference type="Proteomes" id="UP000053411">
    <property type="component" value="Unassembled WGS sequence"/>
</dbReference>
<evidence type="ECO:0000313" key="1">
    <source>
        <dbReference type="EMBL" id="KIY03694.1"/>
    </source>
</evidence>
<sequence>MSTSLKRRGSLQDGEEPLKRSRKLVEVVPDGDVLLKVGEGADALEIRVSGMVISLASDVFSRMLSSSFTEARCKEIELREDDPEVILDFCNIVHHKIENLNHCDGSRLLKLAELADARFCVKTLRPWVVTRLGGILEAFKDKQHDLTATCKNRISHKNSLELHIEQGIGLAAVFKLDDLFWFATRHMLLLWSCSPCSRNPRIPSFAEPALRSGQISLREMLDKLRKQRLYDFLDDVFQCVGKNFDKGFIHPRLIPRRTCSVSRYGSFILCLARKSIKPGEAGKYQKSISQAMAAVRSLSRQTGTWEELLRPGTTELCTMGGREPCVFCQRDIAFELSVVVKRHLDTIPGACLVCFTTGREVYFHATRNHEKHQG</sequence>
<dbReference type="OrthoDB" id="5275938at2759"/>
<proteinExistence type="predicted"/>
<name>A0A0D2L3R2_9EURO</name>
<dbReference type="VEuPathDB" id="FungiDB:Z520_00385"/>
<dbReference type="CDD" id="cd18186">
    <property type="entry name" value="BTB_POZ_ZBTB_KLHL-like"/>
    <property type="match status" value="1"/>
</dbReference>
<protein>
    <recommendedName>
        <fullName evidence="3">BTB domain-containing protein</fullName>
    </recommendedName>
</protein>
<dbReference type="GeneID" id="27706131"/>
<organism evidence="1 2">
    <name type="scientific">Fonsecaea multimorphosa CBS 102226</name>
    <dbReference type="NCBI Taxonomy" id="1442371"/>
    <lineage>
        <taxon>Eukaryota</taxon>
        <taxon>Fungi</taxon>
        <taxon>Dikarya</taxon>
        <taxon>Ascomycota</taxon>
        <taxon>Pezizomycotina</taxon>
        <taxon>Eurotiomycetes</taxon>
        <taxon>Chaetothyriomycetidae</taxon>
        <taxon>Chaetothyriales</taxon>
        <taxon>Herpotrichiellaceae</taxon>
        <taxon>Fonsecaea</taxon>
    </lineage>
</organism>
<dbReference type="STRING" id="1442371.A0A0D2L3R2"/>
<reference evidence="1 2" key="1">
    <citation type="submission" date="2015-01" db="EMBL/GenBank/DDBJ databases">
        <title>The Genome Sequence of Fonsecaea multimorphosa CBS 102226.</title>
        <authorList>
            <consortium name="The Broad Institute Genomics Platform"/>
            <person name="Cuomo C."/>
            <person name="de Hoog S."/>
            <person name="Gorbushina A."/>
            <person name="Stielow B."/>
            <person name="Teixiera M."/>
            <person name="Abouelleil A."/>
            <person name="Chapman S.B."/>
            <person name="Priest M."/>
            <person name="Young S.K."/>
            <person name="Wortman J."/>
            <person name="Nusbaum C."/>
            <person name="Birren B."/>
        </authorList>
    </citation>
    <scope>NUCLEOTIDE SEQUENCE [LARGE SCALE GENOMIC DNA]</scope>
    <source>
        <strain evidence="1 2">CBS 102226</strain>
    </source>
</reference>
<dbReference type="RefSeq" id="XP_016637816.1">
    <property type="nucleotide sequence ID" value="XM_016770906.1"/>
</dbReference>
<dbReference type="EMBL" id="KN848062">
    <property type="protein sequence ID" value="KIY03694.1"/>
    <property type="molecule type" value="Genomic_DNA"/>
</dbReference>
<dbReference type="SUPFAM" id="SSF54695">
    <property type="entry name" value="POZ domain"/>
    <property type="match status" value="1"/>
</dbReference>
<gene>
    <name evidence="1" type="ORF">Z520_00385</name>
</gene>
<keyword evidence="2" id="KW-1185">Reference proteome</keyword>
<evidence type="ECO:0000313" key="2">
    <source>
        <dbReference type="Proteomes" id="UP000053411"/>
    </source>
</evidence>
<dbReference type="AlphaFoldDB" id="A0A0D2L3R2"/>
<dbReference type="InterPro" id="IPR011333">
    <property type="entry name" value="SKP1/BTB/POZ_sf"/>
</dbReference>
<dbReference type="Gene3D" id="3.30.710.10">
    <property type="entry name" value="Potassium Channel Kv1.1, Chain A"/>
    <property type="match status" value="1"/>
</dbReference>